<proteinExistence type="predicted"/>
<dbReference type="InterPro" id="IPR018911">
    <property type="entry name" value="Gmad2_Ig-like_dom"/>
</dbReference>
<accession>A0ABZ2C6W1</accession>
<dbReference type="Proteomes" id="UP001357223">
    <property type="component" value="Chromosome"/>
</dbReference>
<feature type="domain" description="LysM" evidence="1">
    <location>
        <begin position="66"/>
        <end position="110"/>
    </location>
</feature>
<dbReference type="Gene3D" id="3.10.350.10">
    <property type="entry name" value="LysM domain"/>
    <property type="match status" value="3"/>
</dbReference>
<gene>
    <name evidence="2" type="ORF">R4Z09_18170</name>
</gene>
<dbReference type="PANTHER" id="PTHR33734:SF22">
    <property type="entry name" value="MEMBRANE-BOUND LYTIC MUREIN TRANSGLYCOSYLASE D"/>
    <property type="match status" value="1"/>
</dbReference>
<keyword evidence="3" id="KW-1185">Reference proteome</keyword>
<evidence type="ECO:0000313" key="2">
    <source>
        <dbReference type="EMBL" id="WVX79224.1"/>
    </source>
</evidence>
<protein>
    <submittedName>
        <fullName evidence="2">LysM peptidoglycan-binding domain-containing protein</fullName>
    </submittedName>
</protein>
<sequence>MPIITRKNYLYTVRPGDTLYSIAQKYRSSVQEILRINHLFPPVTDPGLIFPGNLLAVPDLTTTGKVSYIVNPGDSIHSIAYKFRTFVDLVAGINNIENPNIIYSGQSLIIPAFIYEIQMGDSLFSISRRFGIPLQNIISANQGRPGFQPDVIWAGYQLILPQNTSRNIFVWNPLPGTKVTSGQSVEGQARAFEANVLHQLRDDNGVIVSNERFTTADIGAPAYGTFSSTVPFDRNPSSNTGELWVYTRSAKDGSIQDLVKTTVYY</sequence>
<dbReference type="RefSeq" id="WP_338448158.1">
    <property type="nucleotide sequence ID" value="NZ_CP137640.1"/>
</dbReference>
<dbReference type="SMART" id="SM00257">
    <property type="entry name" value="LysM"/>
    <property type="match status" value="3"/>
</dbReference>
<dbReference type="CDD" id="cd00118">
    <property type="entry name" value="LysM"/>
    <property type="match status" value="1"/>
</dbReference>
<dbReference type="Pfam" id="PF10648">
    <property type="entry name" value="Gmad2"/>
    <property type="match status" value="1"/>
</dbReference>
<reference evidence="2 3" key="1">
    <citation type="submission" date="2023-10" db="EMBL/GenBank/DDBJ databases">
        <title>Niallia locisalis sp.nov. isolated from a salt pond sample.</title>
        <authorList>
            <person name="Li X.-J."/>
            <person name="Dong L."/>
        </authorList>
    </citation>
    <scope>NUCLEOTIDE SEQUENCE [LARGE SCALE GENOMIC DNA]</scope>
    <source>
        <strain evidence="2 3">DSM 29761</strain>
    </source>
</reference>
<dbReference type="InterPro" id="IPR018392">
    <property type="entry name" value="LysM"/>
</dbReference>
<feature type="domain" description="LysM" evidence="1">
    <location>
        <begin position="9"/>
        <end position="57"/>
    </location>
</feature>
<dbReference type="SUPFAM" id="SSF54106">
    <property type="entry name" value="LysM domain"/>
    <property type="match status" value="3"/>
</dbReference>
<dbReference type="EMBL" id="CP137640">
    <property type="protein sequence ID" value="WVX79224.1"/>
    <property type="molecule type" value="Genomic_DNA"/>
</dbReference>
<name>A0ABZ2C6W1_9BACI</name>
<evidence type="ECO:0000259" key="1">
    <source>
        <dbReference type="PROSITE" id="PS51782"/>
    </source>
</evidence>
<evidence type="ECO:0000313" key="3">
    <source>
        <dbReference type="Proteomes" id="UP001357223"/>
    </source>
</evidence>
<dbReference type="Pfam" id="PF01476">
    <property type="entry name" value="LysM"/>
    <property type="match status" value="3"/>
</dbReference>
<feature type="domain" description="LysM" evidence="1">
    <location>
        <begin position="113"/>
        <end position="160"/>
    </location>
</feature>
<dbReference type="PANTHER" id="PTHR33734">
    <property type="entry name" value="LYSM DOMAIN-CONTAINING GPI-ANCHORED PROTEIN 2"/>
    <property type="match status" value="1"/>
</dbReference>
<dbReference type="PROSITE" id="PS51782">
    <property type="entry name" value="LYSM"/>
    <property type="match status" value="3"/>
</dbReference>
<organism evidence="2 3">
    <name type="scientific">Niallia oryzisoli</name>
    <dbReference type="NCBI Taxonomy" id="1737571"/>
    <lineage>
        <taxon>Bacteria</taxon>
        <taxon>Bacillati</taxon>
        <taxon>Bacillota</taxon>
        <taxon>Bacilli</taxon>
        <taxon>Bacillales</taxon>
        <taxon>Bacillaceae</taxon>
        <taxon>Niallia</taxon>
    </lineage>
</organism>
<dbReference type="InterPro" id="IPR036779">
    <property type="entry name" value="LysM_dom_sf"/>
</dbReference>